<feature type="transmembrane region" description="Helical" evidence="1">
    <location>
        <begin position="164"/>
        <end position="189"/>
    </location>
</feature>
<reference evidence="2" key="1">
    <citation type="journal article" date="2014" name="Nat. Commun.">
        <title>Multiple recent horizontal transfers of a large genomic region in cheese making fungi.</title>
        <authorList>
            <person name="Cheeseman K."/>
            <person name="Ropars J."/>
            <person name="Renault P."/>
            <person name="Dupont J."/>
            <person name="Gouzy J."/>
            <person name="Branca A."/>
            <person name="Abraham A.L."/>
            <person name="Ceppi M."/>
            <person name="Conseiller E."/>
            <person name="Debuchy R."/>
            <person name="Malagnac F."/>
            <person name="Goarin A."/>
            <person name="Silar P."/>
            <person name="Lacoste S."/>
            <person name="Sallet E."/>
            <person name="Bensimon A."/>
            <person name="Giraud T."/>
            <person name="Brygoo Y."/>
        </authorList>
    </citation>
    <scope>NUCLEOTIDE SEQUENCE [LARGE SCALE GENOMIC DNA]</scope>
    <source>
        <strain evidence="2">FM164</strain>
    </source>
</reference>
<organism evidence="2 3">
    <name type="scientific">Penicillium roqueforti (strain FM164)</name>
    <dbReference type="NCBI Taxonomy" id="1365484"/>
    <lineage>
        <taxon>Eukaryota</taxon>
        <taxon>Fungi</taxon>
        <taxon>Dikarya</taxon>
        <taxon>Ascomycota</taxon>
        <taxon>Pezizomycotina</taxon>
        <taxon>Eurotiomycetes</taxon>
        <taxon>Eurotiomycetidae</taxon>
        <taxon>Eurotiales</taxon>
        <taxon>Aspergillaceae</taxon>
        <taxon>Penicillium</taxon>
    </lineage>
</organism>
<proteinExistence type="predicted"/>
<feature type="transmembrane region" description="Helical" evidence="1">
    <location>
        <begin position="134"/>
        <end position="152"/>
    </location>
</feature>
<gene>
    <name evidence="2" type="ORF">PROQFM164_S02g002882</name>
</gene>
<accession>W6Q9P5</accession>
<evidence type="ECO:0000256" key="1">
    <source>
        <dbReference type="SAM" id="Phobius"/>
    </source>
</evidence>
<evidence type="ECO:0000313" key="3">
    <source>
        <dbReference type="Proteomes" id="UP000030686"/>
    </source>
</evidence>
<dbReference type="Proteomes" id="UP000030686">
    <property type="component" value="Unassembled WGS sequence"/>
</dbReference>
<dbReference type="OMA" id="NTAHIES"/>
<keyword evidence="1" id="KW-0812">Transmembrane</keyword>
<name>W6Q9P5_PENRF</name>
<evidence type="ECO:0000313" key="2">
    <source>
        <dbReference type="EMBL" id="CDM32731.1"/>
    </source>
</evidence>
<feature type="transmembrane region" description="Helical" evidence="1">
    <location>
        <begin position="33"/>
        <end position="54"/>
    </location>
</feature>
<protein>
    <submittedName>
        <fullName evidence="2">Genomic scaffold, ProqFM164S02</fullName>
    </submittedName>
</protein>
<sequence length="214" mass="23518">MRQKIAPVSIKFIEYCLHWLTIKLSTKSRLDSLVLTTALLFTVAVLVYLSLIFIGCSLSSSPKGLHFLKVDLKEFLKLRDLQIRDLSNINTAHIESGGRNTVKGVVSSIYTSANEAIYKATSAASSMVEAQSVVYLYITGFVVTILSGVLAYRKVFFSKGSRSLAIFYTLSSILITTATIAVTVIYGIFASKVKNTLQPYGVKVILRAKMITTV</sequence>
<keyword evidence="1" id="KW-1133">Transmembrane helix</keyword>
<keyword evidence="1" id="KW-0472">Membrane</keyword>
<keyword evidence="3" id="KW-1185">Reference proteome</keyword>
<dbReference type="EMBL" id="HG792016">
    <property type="protein sequence ID" value="CDM32731.1"/>
    <property type="molecule type" value="Genomic_DNA"/>
</dbReference>
<dbReference type="AlphaFoldDB" id="W6Q9P5"/>